<evidence type="ECO:0000313" key="2">
    <source>
        <dbReference type="EMBL" id="MDW5598345.1"/>
    </source>
</evidence>
<protein>
    <submittedName>
        <fullName evidence="2">Uncharacterized protein</fullName>
    </submittedName>
</protein>
<sequence length="80" mass="7877">PAAPTPPAAPAAAPAAPTPPAAPAAAPLAGDDGEESARLVALDMALSGTPREETDAYLAEHFQLADRTGLLDEVYATVGG</sequence>
<evidence type="ECO:0000256" key="1">
    <source>
        <dbReference type="SAM" id="MobiDB-lite"/>
    </source>
</evidence>
<feature type="non-terminal residue" evidence="2">
    <location>
        <position position="1"/>
    </location>
</feature>
<reference evidence="2 3" key="2">
    <citation type="submission" date="2023-10" db="EMBL/GenBank/DDBJ databases">
        <authorList>
            <person name="Han X.F."/>
        </authorList>
    </citation>
    <scope>NUCLEOTIDE SEQUENCE [LARGE SCALE GENOMIC DNA]</scope>
    <source>
        <strain evidence="2 3">KCTC 39840</strain>
    </source>
</reference>
<dbReference type="EMBL" id="JAWSTH010000134">
    <property type="protein sequence ID" value="MDW5598345.1"/>
    <property type="molecule type" value="Genomic_DNA"/>
</dbReference>
<name>A0ABU4HYF6_9ACTN</name>
<evidence type="ECO:0000313" key="3">
    <source>
        <dbReference type="Proteomes" id="UP001284601"/>
    </source>
</evidence>
<dbReference type="RefSeq" id="WP_318600871.1">
    <property type="nucleotide sequence ID" value="NZ_JAWSTH010000134.1"/>
</dbReference>
<organism evidence="2 3">
    <name type="scientific">Conexibacter stalactiti</name>
    <dbReference type="NCBI Taxonomy" id="1940611"/>
    <lineage>
        <taxon>Bacteria</taxon>
        <taxon>Bacillati</taxon>
        <taxon>Actinomycetota</taxon>
        <taxon>Thermoleophilia</taxon>
        <taxon>Solirubrobacterales</taxon>
        <taxon>Conexibacteraceae</taxon>
        <taxon>Conexibacter</taxon>
    </lineage>
</organism>
<reference evidence="3" key="1">
    <citation type="submission" date="2023-07" db="EMBL/GenBank/DDBJ databases">
        <title>Conexibacter stalactiti sp. nov., isolated from stalactites in a lava cave and emended description of the genus Conexibacter.</title>
        <authorList>
            <person name="Lee S.D."/>
        </authorList>
    </citation>
    <scope>NUCLEOTIDE SEQUENCE [LARGE SCALE GENOMIC DNA]</scope>
    <source>
        <strain evidence="3">KCTC 39840</strain>
    </source>
</reference>
<dbReference type="Proteomes" id="UP001284601">
    <property type="component" value="Unassembled WGS sequence"/>
</dbReference>
<keyword evidence="3" id="KW-1185">Reference proteome</keyword>
<proteinExistence type="predicted"/>
<comment type="caution">
    <text evidence="2">The sequence shown here is derived from an EMBL/GenBank/DDBJ whole genome shotgun (WGS) entry which is preliminary data.</text>
</comment>
<accession>A0ABU4HYF6</accession>
<feature type="region of interest" description="Disordered" evidence="1">
    <location>
        <begin position="1"/>
        <end position="36"/>
    </location>
</feature>
<gene>
    <name evidence="2" type="ORF">R7226_28560</name>
</gene>